<feature type="transmembrane region" description="Helical" evidence="1">
    <location>
        <begin position="21"/>
        <end position="39"/>
    </location>
</feature>
<evidence type="ECO:0000313" key="3">
    <source>
        <dbReference type="Proteomes" id="UP000775213"/>
    </source>
</evidence>
<evidence type="ECO:0000313" key="2">
    <source>
        <dbReference type="EMBL" id="KAH0468143.1"/>
    </source>
</evidence>
<gene>
    <name evidence="2" type="ORF">IEQ34_003176</name>
</gene>
<dbReference type="EMBL" id="JAGFBR010000004">
    <property type="protein sequence ID" value="KAH0468143.1"/>
    <property type="molecule type" value="Genomic_DNA"/>
</dbReference>
<dbReference type="Proteomes" id="UP000775213">
    <property type="component" value="Unassembled WGS sequence"/>
</dbReference>
<evidence type="ECO:0000256" key="1">
    <source>
        <dbReference type="SAM" id="Phobius"/>
    </source>
</evidence>
<keyword evidence="3" id="KW-1185">Reference proteome</keyword>
<sequence length="157" mass="18323">MKNGVSNLREKTSRFHHVLNQDYFCGFTVLLSPGTFIVLMPFNMIFVVFEIMCHLMNLLLPLSFFRFINSNGSSIMELVVWPHQSFNILYQTRWYNSIIQSWFIMGCLVESKVSVKENKYGGFEKFGVWLDEKHIQGKVNRSRPVLVKTVYTALKLA</sequence>
<accession>A0AAV7HKK2</accession>
<dbReference type="AlphaFoldDB" id="A0AAV7HKK2"/>
<organism evidence="2 3">
    <name type="scientific">Dendrobium chrysotoxum</name>
    <name type="common">Orchid</name>
    <dbReference type="NCBI Taxonomy" id="161865"/>
    <lineage>
        <taxon>Eukaryota</taxon>
        <taxon>Viridiplantae</taxon>
        <taxon>Streptophyta</taxon>
        <taxon>Embryophyta</taxon>
        <taxon>Tracheophyta</taxon>
        <taxon>Spermatophyta</taxon>
        <taxon>Magnoliopsida</taxon>
        <taxon>Liliopsida</taxon>
        <taxon>Asparagales</taxon>
        <taxon>Orchidaceae</taxon>
        <taxon>Epidendroideae</taxon>
        <taxon>Malaxideae</taxon>
        <taxon>Dendrobiinae</taxon>
        <taxon>Dendrobium</taxon>
    </lineage>
</organism>
<comment type="caution">
    <text evidence="2">The sequence shown here is derived from an EMBL/GenBank/DDBJ whole genome shotgun (WGS) entry which is preliminary data.</text>
</comment>
<protein>
    <submittedName>
        <fullName evidence="2">Uncharacterized protein</fullName>
    </submittedName>
</protein>
<keyword evidence="1" id="KW-0812">Transmembrane</keyword>
<keyword evidence="1" id="KW-0472">Membrane</keyword>
<proteinExistence type="predicted"/>
<keyword evidence="1" id="KW-1133">Transmembrane helix</keyword>
<reference evidence="2 3" key="1">
    <citation type="journal article" date="2021" name="Hortic Res">
        <title>Chromosome-scale assembly of the Dendrobium chrysotoxum genome enhances the understanding of orchid evolution.</title>
        <authorList>
            <person name="Zhang Y."/>
            <person name="Zhang G.Q."/>
            <person name="Zhang D."/>
            <person name="Liu X.D."/>
            <person name="Xu X.Y."/>
            <person name="Sun W.H."/>
            <person name="Yu X."/>
            <person name="Zhu X."/>
            <person name="Wang Z.W."/>
            <person name="Zhao X."/>
            <person name="Zhong W.Y."/>
            <person name="Chen H."/>
            <person name="Yin W.L."/>
            <person name="Huang T."/>
            <person name="Niu S.C."/>
            <person name="Liu Z.J."/>
        </authorList>
    </citation>
    <scope>NUCLEOTIDE SEQUENCE [LARGE SCALE GENOMIC DNA]</scope>
    <source>
        <strain evidence="2">Lindl</strain>
    </source>
</reference>
<name>A0AAV7HKK2_DENCH</name>